<comment type="subcellular location">
    <subcellularLocation>
        <location evidence="1">Membrane</location>
        <topology evidence="1">Multi-pass membrane protein</topology>
    </subcellularLocation>
</comment>
<name>A0A8S9Y3U8_APOLU</name>
<evidence type="ECO:0000256" key="2">
    <source>
        <dbReference type="ARBA" id="ARBA00022692"/>
    </source>
</evidence>
<dbReference type="GO" id="GO:0016491">
    <property type="term" value="F:oxidoreductase activity"/>
    <property type="evidence" value="ECO:0007669"/>
    <property type="project" value="InterPro"/>
</dbReference>
<evidence type="ECO:0000259" key="8">
    <source>
        <dbReference type="PROSITE" id="PS51225"/>
    </source>
</evidence>
<dbReference type="PANTHER" id="PTHR37159">
    <property type="entry name" value="GH11867P"/>
    <property type="match status" value="1"/>
</dbReference>
<evidence type="ECO:0000313" key="9">
    <source>
        <dbReference type="EMBL" id="KAF6215917.1"/>
    </source>
</evidence>
<feature type="domain" description="MARVEL" evidence="8">
    <location>
        <begin position="404"/>
        <end position="549"/>
    </location>
</feature>
<keyword evidence="2 5" id="KW-0812">Transmembrane</keyword>
<dbReference type="InterPro" id="IPR008253">
    <property type="entry name" value="Marvel"/>
</dbReference>
<protein>
    <recommendedName>
        <fullName evidence="8">MARVEL domain-containing protein</fullName>
    </recommendedName>
</protein>
<comment type="caution">
    <text evidence="9">The sequence shown here is derived from an EMBL/GenBank/DDBJ whole genome shotgun (WGS) entry which is preliminary data.</text>
</comment>
<gene>
    <name evidence="9" type="ORF">GE061_000252</name>
</gene>
<organism evidence="9 10">
    <name type="scientific">Apolygus lucorum</name>
    <name type="common">Small green plant bug</name>
    <name type="synonym">Lygocoris lucorum</name>
    <dbReference type="NCBI Taxonomy" id="248454"/>
    <lineage>
        <taxon>Eukaryota</taxon>
        <taxon>Metazoa</taxon>
        <taxon>Ecdysozoa</taxon>
        <taxon>Arthropoda</taxon>
        <taxon>Hexapoda</taxon>
        <taxon>Insecta</taxon>
        <taxon>Pterygota</taxon>
        <taxon>Neoptera</taxon>
        <taxon>Paraneoptera</taxon>
        <taxon>Hemiptera</taxon>
        <taxon>Heteroptera</taxon>
        <taxon>Panheteroptera</taxon>
        <taxon>Cimicomorpha</taxon>
        <taxon>Miridae</taxon>
        <taxon>Mirini</taxon>
        <taxon>Apolygus</taxon>
    </lineage>
</organism>
<evidence type="ECO:0000256" key="3">
    <source>
        <dbReference type="ARBA" id="ARBA00022989"/>
    </source>
</evidence>
<reference evidence="9" key="1">
    <citation type="journal article" date="2021" name="Mol. Ecol. Resour.">
        <title>Apolygus lucorum genome provides insights into omnivorousness and mesophyll feeding.</title>
        <authorList>
            <person name="Liu Y."/>
            <person name="Liu H."/>
            <person name="Wang H."/>
            <person name="Huang T."/>
            <person name="Liu B."/>
            <person name="Yang B."/>
            <person name="Yin L."/>
            <person name="Li B."/>
            <person name="Zhang Y."/>
            <person name="Zhang S."/>
            <person name="Jiang F."/>
            <person name="Zhang X."/>
            <person name="Ren Y."/>
            <person name="Wang B."/>
            <person name="Wang S."/>
            <person name="Lu Y."/>
            <person name="Wu K."/>
            <person name="Fan W."/>
            <person name="Wang G."/>
        </authorList>
    </citation>
    <scope>NUCLEOTIDE SEQUENCE</scope>
    <source>
        <strain evidence="9">12Hb</strain>
    </source>
</reference>
<accession>A0A8S9Y3U8</accession>
<feature type="transmembrane region" description="Helical" evidence="7">
    <location>
        <begin position="524"/>
        <end position="543"/>
    </location>
</feature>
<dbReference type="InterPro" id="IPR018713">
    <property type="entry name" value="MPAB/Lcp_cat_dom"/>
</dbReference>
<evidence type="ECO:0000256" key="7">
    <source>
        <dbReference type="SAM" id="Phobius"/>
    </source>
</evidence>
<dbReference type="AlphaFoldDB" id="A0A8S9Y3U8"/>
<keyword evidence="4 5" id="KW-0472">Membrane</keyword>
<dbReference type="GO" id="GO:0016020">
    <property type="term" value="C:membrane"/>
    <property type="evidence" value="ECO:0007669"/>
    <property type="project" value="UniProtKB-SubCell"/>
</dbReference>
<evidence type="ECO:0000256" key="6">
    <source>
        <dbReference type="SAM" id="MobiDB-lite"/>
    </source>
</evidence>
<feature type="transmembrane region" description="Helical" evidence="7">
    <location>
        <begin position="448"/>
        <end position="473"/>
    </location>
</feature>
<feature type="region of interest" description="Disordered" evidence="6">
    <location>
        <begin position="554"/>
        <end position="585"/>
    </location>
</feature>
<feature type="transmembrane region" description="Helical" evidence="7">
    <location>
        <begin position="485"/>
        <end position="504"/>
    </location>
</feature>
<keyword evidence="10" id="KW-1185">Reference proteome</keyword>
<feature type="transmembrane region" description="Helical" evidence="7">
    <location>
        <begin position="414"/>
        <end position="442"/>
    </location>
</feature>
<evidence type="ECO:0000256" key="1">
    <source>
        <dbReference type="ARBA" id="ARBA00004141"/>
    </source>
</evidence>
<dbReference type="PANTHER" id="PTHR37159:SF1">
    <property type="entry name" value="GH11867P"/>
    <property type="match status" value="1"/>
</dbReference>
<sequence length="612" mass="67547">MDSPSGSICCADNESAERKASALVECILNEGKDVPLDEAPVLLPGWYNHSLVTKGQEYFNSNIFCIMAAKLSGLVGLLSVPSILRILIDTNKSSSPPKAYKRYMETINHMIEWYQSDLRNPNSKGRKSILNVRRLHSAANMKIGQITQKDLAITQFGFIGFALTCPEVLGLPQDGQEGLMHFWRVIGHLIGIKDRFNLFQGCEKCTTAACKMIVDKVYGPGTESPPEHYVEMTDSLLKGMWPVMPIINPVAYRELVRRMCCLSPKQLPWLPQTLLNIQLTIHKLASVQLLNIVLAERSAKGKEDGDVMQSECGRYLSSVSDLYVGDEVSVLLEEIRELEGPGRGPDELQDFEIAGSQTGGVDTPADATTVHSWDSHAHYKHHLPGSSPTHSIFSGVVLYCDDTHLKTSTGIIRLLLVVSSVACLACLCSSGTVTAGLFMLPLVTRLRLMMFSTVFSVLVTLLFLFLDISHVVYLFPFNWGKFNAVVYLVLSLLYILSSSLLLHLLNTYAETYHWVPKWTSQQLLVTGILGYVCALEALILCVVSKCEGGQYTPVEEEPSSMTLQERHGITRDSPTPTTLPSGHTSAPSATAPLLYDVQPCSSKHQDPYHLVA</sequence>
<feature type="compositionally biased region" description="Polar residues" evidence="6">
    <location>
        <begin position="572"/>
        <end position="585"/>
    </location>
</feature>
<evidence type="ECO:0000256" key="4">
    <source>
        <dbReference type="ARBA" id="ARBA00023136"/>
    </source>
</evidence>
<dbReference type="EMBL" id="WIXP02000001">
    <property type="protein sequence ID" value="KAF6215917.1"/>
    <property type="molecule type" value="Genomic_DNA"/>
</dbReference>
<keyword evidence="3 7" id="KW-1133">Transmembrane helix</keyword>
<evidence type="ECO:0000313" key="10">
    <source>
        <dbReference type="Proteomes" id="UP000466442"/>
    </source>
</evidence>
<evidence type="ECO:0000256" key="5">
    <source>
        <dbReference type="PROSITE-ProRule" id="PRU00581"/>
    </source>
</evidence>
<proteinExistence type="predicted"/>
<dbReference type="Pfam" id="PF09995">
    <property type="entry name" value="MPAB_Lcp_cat"/>
    <property type="match status" value="1"/>
</dbReference>
<dbReference type="Proteomes" id="UP000466442">
    <property type="component" value="Linkage Group LG1"/>
</dbReference>
<dbReference type="OrthoDB" id="6347385at2759"/>
<dbReference type="PROSITE" id="PS51225">
    <property type="entry name" value="MARVEL"/>
    <property type="match status" value="1"/>
</dbReference>